<dbReference type="FunFam" id="3.40.50.720:FF:000084">
    <property type="entry name" value="Short-chain dehydrogenase reductase"/>
    <property type="match status" value="1"/>
</dbReference>
<evidence type="ECO:0000259" key="3">
    <source>
        <dbReference type="SMART" id="SM00822"/>
    </source>
</evidence>
<dbReference type="PROSITE" id="PS00061">
    <property type="entry name" value="ADH_SHORT"/>
    <property type="match status" value="1"/>
</dbReference>
<gene>
    <name evidence="4" type="ORF">C882_4485</name>
</gene>
<dbReference type="eggNOG" id="COG1028">
    <property type="taxonomic scope" value="Bacteria"/>
</dbReference>
<keyword evidence="5" id="KW-1185">Reference proteome</keyword>
<dbReference type="InterPro" id="IPR036291">
    <property type="entry name" value="NAD(P)-bd_dom_sf"/>
</dbReference>
<evidence type="ECO:0000256" key="1">
    <source>
        <dbReference type="ARBA" id="ARBA00006484"/>
    </source>
</evidence>
<dbReference type="GO" id="GO:0016616">
    <property type="term" value="F:oxidoreductase activity, acting on the CH-OH group of donors, NAD or NADP as acceptor"/>
    <property type="evidence" value="ECO:0007669"/>
    <property type="project" value="TreeGrafter"/>
</dbReference>
<dbReference type="PRINTS" id="PR00081">
    <property type="entry name" value="GDHRDH"/>
</dbReference>
<dbReference type="SMART" id="SM00822">
    <property type="entry name" value="PKS_KR"/>
    <property type="match status" value="1"/>
</dbReference>
<dbReference type="EMBL" id="ANHY01000008">
    <property type="protein sequence ID" value="EKV30526.1"/>
    <property type="molecule type" value="Genomic_DNA"/>
</dbReference>
<dbReference type="RefSeq" id="WP_009540593.1">
    <property type="nucleotide sequence ID" value="NZ_ANHY01000008.1"/>
</dbReference>
<dbReference type="PANTHER" id="PTHR42760">
    <property type="entry name" value="SHORT-CHAIN DEHYDROGENASES/REDUCTASES FAMILY MEMBER"/>
    <property type="match status" value="1"/>
</dbReference>
<feature type="domain" description="Ketoreductase" evidence="3">
    <location>
        <begin position="8"/>
        <end position="178"/>
    </location>
</feature>
<dbReference type="InterPro" id="IPR057326">
    <property type="entry name" value="KR_dom"/>
</dbReference>
<accession>K9HPZ6</accession>
<dbReference type="Pfam" id="PF00106">
    <property type="entry name" value="adh_short"/>
    <property type="match status" value="1"/>
</dbReference>
<dbReference type="STRING" id="1238182.C882_4485"/>
<dbReference type="GO" id="GO:0030497">
    <property type="term" value="P:fatty acid elongation"/>
    <property type="evidence" value="ECO:0007669"/>
    <property type="project" value="TreeGrafter"/>
</dbReference>
<dbReference type="InterPro" id="IPR020904">
    <property type="entry name" value="Sc_DH/Rdtase_CS"/>
</dbReference>
<evidence type="ECO:0000313" key="4">
    <source>
        <dbReference type="EMBL" id="EKV30526.1"/>
    </source>
</evidence>
<dbReference type="PANTHER" id="PTHR42760:SF135">
    <property type="entry name" value="BLL7886 PROTEIN"/>
    <property type="match status" value="1"/>
</dbReference>
<proteinExistence type="inferred from homology"/>
<comment type="caution">
    <text evidence="4">The sequence shown here is derived from an EMBL/GenBank/DDBJ whole genome shotgun (WGS) entry which is preliminary data.</text>
</comment>
<reference evidence="4 5" key="1">
    <citation type="journal article" date="2013" name="Genome Announc.">
        <title>Draft Genome Sequence of an Alphaproteobacterium, Caenispirillum salinarum AK4(T), Isolated from a Solar Saltern.</title>
        <authorList>
            <person name="Khatri I."/>
            <person name="Singh A."/>
            <person name="Korpole S."/>
            <person name="Pinnaka A.K."/>
            <person name="Subramanian S."/>
        </authorList>
    </citation>
    <scope>NUCLEOTIDE SEQUENCE [LARGE SCALE GENOMIC DNA]</scope>
    <source>
        <strain evidence="4 5">AK4</strain>
    </source>
</reference>
<name>K9HPZ6_9PROT</name>
<evidence type="ECO:0000256" key="2">
    <source>
        <dbReference type="RuleBase" id="RU000363"/>
    </source>
</evidence>
<dbReference type="PATRIC" id="fig|1238182.3.peg.2148"/>
<dbReference type="Proteomes" id="UP000009881">
    <property type="component" value="Unassembled WGS sequence"/>
</dbReference>
<comment type="similarity">
    <text evidence="1 2">Belongs to the short-chain dehydrogenases/reductases (SDR) family.</text>
</comment>
<dbReference type="AlphaFoldDB" id="K9HPZ6"/>
<protein>
    <submittedName>
        <fullName evidence="4">3-oxoacyl-[acyl-carrier protein] reductase</fullName>
    </submittedName>
</protein>
<dbReference type="PRINTS" id="PR00080">
    <property type="entry name" value="SDRFAMILY"/>
</dbReference>
<dbReference type="NCBIfam" id="NF005559">
    <property type="entry name" value="PRK07231.1"/>
    <property type="match status" value="1"/>
</dbReference>
<dbReference type="InterPro" id="IPR002347">
    <property type="entry name" value="SDR_fam"/>
</dbReference>
<evidence type="ECO:0000313" key="5">
    <source>
        <dbReference type="Proteomes" id="UP000009881"/>
    </source>
</evidence>
<organism evidence="4 5">
    <name type="scientific">Caenispirillum salinarum AK4</name>
    <dbReference type="NCBI Taxonomy" id="1238182"/>
    <lineage>
        <taxon>Bacteria</taxon>
        <taxon>Pseudomonadati</taxon>
        <taxon>Pseudomonadota</taxon>
        <taxon>Alphaproteobacteria</taxon>
        <taxon>Rhodospirillales</taxon>
        <taxon>Novispirillaceae</taxon>
        <taxon>Caenispirillum</taxon>
    </lineage>
</organism>
<sequence length="252" mass="25622">MDLRLDGKVALVTGASGGLGRHFAGVLAAAGATVVLAARRTEKLAEAVEEIGPGRAHAVPLDVTDPTSVTAAFEAAEAATGAVVDVLVNNAGLAKTAPALETSPQDWRTVLDTNLTGAFHVATEAAARMKAAGRAGSIVNIASIVGLRPAGAVASYAASKAGLIHLTKALALELARDDVRVNALAPGYIETDINAAFFATDAGQKLIKRIPQRRLGRMSDLDAPLLMLCSDASAFMTGAVVPVDGGHLVSSL</sequence>
<dbReference type="Gene3D" id="3.40.50.720">
    <property type="entry name" value="NAD(P)-binding Rossmann-like Domain"/>
    <property type="match status" value="1"/>
</dbReference>
<dbReference type="SUPFAM" id="SSF51735">
    <property type="entry name" value="NAD(P)-binding Rossmann-fold domains"/>
    <property type="match status" value="1"/>
</dbReference>